<keyword evidence="1" id="KW-0802">TPR repeat</keyword>
<dbReference type="PROSITE" id="PS50005">
    <property type="entry name" value="TPR"/>
    <property type="match status" value="1"/>
</dbReference>
<dbReference type="Pfam" id="PF13424">
    <property type="entry name" value="TPR_12"/>
    <property type="match status" value="1"/>
</dbReference>
<dbReference type="RefSeq" id="WP_190877461.1">
    <property type="nucleotide sequence ID" value="NZ_CP159837.1"/>
</dbReference>
<protein>
    <submittedName>
        <fullName evidence="2">Tetratricopeptide repeat protein</fullName>
    </submittedName>
</protein>
<dbReference type="SMART" id="SM00028">
    <property type="entry name" value="TPR"/>
    <property type="match status" value="2"/>
</dbReference>
<accession>A0AAU8J8N7</accession>
<name>A0AAU8J8N7_9CYAN</name>
<proteinExistence type="predicted"/>
<dbReference type="InterPro" id="IPR019734">
    <property type="entry name" value="TPR_rpt"/>
</dbReference>
<feature type="repeat" description="TPR" evidence="1">
    <location>
        <begin position="361"/>
        <end position="394"/>
    </location>
</feature>
<dbReference type="InterPro" id="IPR011990">
    <property type="entry name" value="TPR-like_helical_dom_sf"/>
</dbReference>
<reference evidence="2" key="1">
    <citation type="submission" date="2024-07" db="EMBL/GenBank/DDBJ databases">
        <authorList>
            <person name="Kim Y.J."/>
            <person name="Jeong J.Y."/>
        </authorList>
    </citation>
    <scope>NUCLEOTIDE SEQUENCE</scope>
    <source>
        <strain evidence="2">GIHE-MW2</strain>
    </source>
</reference>
<dbReference type="PANTHER" id="PTHR10098:SF108">
    <property type="entry name" value="TETRATRICOPEPTIDE REPEAT PROTEIN 28"/>
    <property type="match status" value="1"/>
</dbReference>
<dbReference type="Gene3D" id="1.25.40.10">
    <property type="entry name" value="Tetratricopeptide repeat domain"/>
    <property type="match status" value="1"/>
</dbReference>
<gene>
    <name evidence="2" type="ORF">ABWT76_004199</name>
</gene>
<dbReference type="AlphaFoldDB" id="A0AAU8J8N7"/>
<evidence type="ECO:0000313" key="2">
    <source>
        <dbReference type="EMBL" id="XCM35510.1"/>
    </source>
</evidence>
<dbReference type="PANTHER" id="PTHR10098">
    <property type="entry name" value="RAPSYN-RELATED"/>
    <property type="match status" value="1"/>
</dbReference>
<dbReference type="EMBL" id="CP159837">
    <property type="protein sequence ID" value="XCM35510.1"/>
    <property type="molecule type" value="Genomic_DNA"/>
</dbReference>
<sequence length="632" mass="70777">MAEATSMRDRYLGLIEKIVETTLKGNIRSKEQVYRMLVRDVTPGTGEIFERCLSERLTTTQEQLNQEIDELKQAKVNRILRALQTIAGEWERWQQENRVTEAIAQTSQQIITAEPGERLGVLLRAIDPNQPQPLTLEQLQELGKNLAAAKINQTETDPEIAQLVEGIQRGLKSWEKLAPDLVSWIYDQGRSPLGFEGTSAQGGPWGVWAKQLDPSWAKTLFQTIANNQSVIDLTRQTSAIQISDLLEVTVILQCLQRGLVTWFDRLIYDAKVGAKLSISTFLTFAVIWSQLANGFNQSSEGRLFSDACFQGTLQILRTFSQQSYFPLYGGIFALFGGEYLRNALSYLDEPLSRVEGTEEKARILTMLGYSLRSFGEYNRAIQLHQEALEIAQKAGDSLCEIANLNHLSRSYLGQKNYEEAINASQRALILARQGGDRLGQANALANLGYSQVFQAREMTQVDADIYETYETAIGYLEQGLQLSTNLADLPADAFTYRQTEALCASSLGIAYVLLDKPQKALPNLVVGFKAAEFSGDLYLQGLNYAYLAQTYWSLNQFEPAMVTGFLGMYMLEQIGSNEWRQPAALLTILQGQSGANAFNDFLQEHRKNFISVIGVDGFDHLGVLLEKYQRSL</sequence>
<organism evidence="2">
    <name type="scientific">Planktothricoides raciborskii GIHE-MW2</name>
    <dbReference type="NCBI Taxonomy" id="2792601"/>
    <lineage>
        <taxon>Bacteria</taxon>
        <taxon>Bacillati</taxon>
        <taxon>Cyanobacteriota</taxon>
        <taxon>Cyanophyceae</taxon>
        <taxon>Oscillatoriophycideae</taxon>
        <taxon>Oscillatoriales</taxon>
        <taxon>Oscillatoriaceae</taxon>
        <taxon>Planktothricoides</taxon>
    </lineage>
</organism>
<evidence type="ECO:0000256" key="1">
    <source>
        <dbReference type="PROSITE-ProRule" id="PRU00339"/>
    </source>
</evidence>
<dbReference type="SUPFAM" id="SSF48452">
    <property type="entry name" value="TPR-like"/>
    <property type="match status" value="1"/>
</dbReference>